<sequence>MASNELDSQIPVFRGAGHLLRLIADLTRRPRRRECPEPVRHRGVAQGREGLPVLCLVAGPDHTPLAKGIGYFLSHADPRRVPHVLYDLAADAPRSEPESVEAVRRTLERLAQGFARSVNGSDGRVRFRRFGLVNWLTQVGTGNRPDDLGDMEGTDHTLLQGLREREFRRRRMFGLLRSPETELAVDGKVPWWVWLFAVHVFPLAWFRVRRGLGREYRWLLNQPYLAPRDPGTFIGFAERLTAPHNQVEDPEQLRKLMVNAFLEDLRVAFRRRPWRPRTARRTAYCVALLDGVGPDNCGHPLLQAVIDVRNETGAFDPLLIIACGAQPPAEGSRARADWGRSELWELTDRLYGGWRDTFLHQGRARNRAPWYLPVSVPRLMPPSEESYELTRRLEVAQDARLRIPEPPLWARRVVSVVAVCAVVVGLLGAGGLVLGAESRYRQAHCGLSRFNADADTLRTAETGECIGVARHGFTFHSPDPSLDRTLQKIYAQNAVAEQEHRAAPERPFVTLVHLSALLSVSGKLSGQLAYGREALQGAASAQSRQLRSSGATEPILRIFPANAGSGMRFGPRGGGDPGPAQGAGPVPGGGDRAGPEPGGDQPDDTAADRGGAADGGDDAVRGLAGAPVADVLPGVTAEQPGGGGRRGLRRPRRTDRCGQAGPAGADHRIRRSQRHLQPHAQRRRRTALPGAGVRGGADVVHAAPAAGPGARLGCPGPRHGGAAELFVPGGGVLRGALGGLRVAARRDQRVLQLRAAGADRR</sequence>
<evidence type="ECO:0000256" key="1">
    <source>
        <dbReference type="SAM" id="MobiDB-lite"/>
    </source>
</evidence>
<feature type="compositionally biased region" description="Basic residues" evidence="1">
    <location>
        <begin position="668"/>
        <end position="686"/>
    </location>
</feature>
<keyword evidence="2" id="KW-0472">Membrane</keyword>
<organism evidence="3 4">
    <name type="scientific">Streptomyces bugieae</name>
    <dbReference type="NCBI Taxonomy" id="3098223"/>
    <lineage>
        <taxon>Bacteria</taxon>
        <taxon>Bacillati</taxon>
        <taxon>Actinomycetota</taxon>
        <taxon>Actinomycetes</taxon>
        <taxon>Kitasatosporales</taxon>
        <taxon>Streptomycetaceae</taxon>
        <taxon>Streptomyces</taxon>
    </lineage>
</organism>
<name>A0ABU7NIC5_9ACTN</name>
<keyword evidence="4" id="KW-1185">Reference proteome</keyword>
<protein>
    <submittedName>
        <fullName evidence="3">Uncharacterized protein</fullName>
    </submittedName>
</protein>
<dbReference type="Proteomes" id="UP001307760">
    <property type="component" value="Unassembled WGS sequence"/>
</dbReference>
<accession>A0ABU7NIC5</accession>
<keyword evidence="2" id="KW-0812">Transmembrane</keyword>
<gene>
    <name evidence="3" type="ORF">V2J85_04530</name>
</gene>
<evidence type="ECO:0000313" key="3">
    <source>
        <dbReference type="EMBL" id="MEE4418617.1"/>
    </source>
</evidence>
<evidence type="ECO:0000256" key="2">
    <source>
        <dbReference type="SAM" id="Phobius"/>
    </source>
</evidence>
<reference evidence="3 4" key="1">
    <citation type="submission" date="2023-12" db="EMBL/GenBank/DDBJ databases">
        <title>30 novel species of actinomycetes from the DSMZ collection.</title>
        <authorList>
            <person name="Nouioui I."/>
        </authorList>
    </citation>
    <scope>NUCLEOTIDE SEQUENCE [LARGE SCALE GENOMIC DNA]</scope>
    <source>
        <strain evidence="3 4">DSM 41528</strain>
    </source>
</reference>
<comment type="caution">
    <text evidence="3">The sequence shown here is derived from an EMBL/GenBank/DDBJ whole genome shotgun (WGS) entry which is preliminary data.</text>
</comment>
<dbReference type="RefSeq" id="WP_330820681.1">
    <property type="nucleotide sequence ID" value="NZ_JAZBJP010000001.1"/>
</dbReference>
<feature type="transmembrane region" description="Helical" evidence="2">
    <location>
        <begin position="413"/>
        <end position="436"/>
    </location>
</feature>
<feature type="region of interest" description="Disordered" evidence="1">
    <location>
        <begin position="562"/>
        <end position="695"/>
    </location>
</feature>
<evidence type="ECO:0000313" key="4">
    <source>
        <dbReference type="Proteomes" id="UP001307760"/>
    </source>
</evidence>
<dbReference type="EMBL" id="JAZBJP010000001">
    <property type="protein sequence ID" value="MEE4418617.1"/>
    <property type="molecule type" value="Genomic_DNA"/>
</dbReference>
<keyword evidence="2" id="KW-1133">Transmembrane helix</keyword>
<proteinExistence type="predicted"/>